<proteinExistence type="predicted"/>
<gene>
    <name evidence="3" type="ORF">H9800_00955</name>
</gene>
<feature type="transmembrane region" description="Helical" evidence="2">
    <location>
        <begin position="279"/>
        <end position="302"/>
    </location>
</feature>
<protein>
    <submittedName>
        <fullName evidence="3">Uncharacterized protein</fullName>
    </submittedName>
</protein>
<dbReference type="Proteomes" id="UP000824220">
    <property type="component" value="Unassembled WGS sequence"/>
</dbReference>
<comment type="caution">
    <text evidence="3">The sequence shown here is derived from an EMBL/GenBank/DDBJ whole genome shotgun (WGS) entry which is preliminary data.</text>
</comment>
<feature type="compositionally biased region" description="Acidic residues" evidence="1">
    <location>
        <begin position="1"/>
        <end position="10"/>
    </location>
</feature>
<keyword evidence="2" id="KW-0472">Membrane</keyword>
<evidence type="ECO:0000256" key="2">
    <source>
        <dbReference type="SAM" id="Phobius"/>
    </source>
</evidence>
<sequence length="404" mass="43197">DVEAQADDLDSGTTRIRRLHGDTTVAPAGPTVPAPPMLAEPFEVPKGATTVDHGAFAPRTDTGPDSFAPPSGFLDDTVADTSPRPAEDADDTVVRSDATPVHSGPAPEQTVARGAAEPVEDETVLREAATSSDAEDETVLRVTASASEAEDETVLREAATSSEADDETVLRDRGVSDPVDDETSVRASADPVRDETIAREAAPADPVQDETIARGRRDAAPVDYRFDSRVEIRRGTVPKSDTSTFRVASRRLEPDSEPLAITRTSMAVIEQERRSRRRLVFGWIIAGIAVLAGLIAVAVYLVTVQQQEPAPGERSNRSVPAVTGLSGSTTAEEATFRWENPDPEAGDVYRWGVYADDRVTSLESSTADPTVTFEKQDGEQTCIEVLIERTDGARSATEVACVDN</sequence>
<evidence type="ECO:0000256" key="1">
    <source>
        <dbReference type="SAM" id="MobiDB-lite"/>
    </source>
</evidence>
<accession>A0A9D2KF99</accession>
<reference evidence="3" key="1">
    <citation type="journal article" date="2021" name="PeerJ">
        <title>Extensive microbial diversity within the chicken gut microbiome revealed by metagenomics and culture.</title>
        <authorList>
            <person name="Gilroy R."/>
            <person name="Ravi A."/>
            <person name="Getino M."/>
            <person name="Pursley I."/>
            <person name="Horton D.L."/>
            <person name="Alikhan N.F."/>
            <person name="Baker D."/>
            <person name="Gharbi K."/>
            <person name="Hall N."/>
            <person name="Watson M."/>
            <person name="Adriaenssens E.M."/>
            <person name="Foster-Nyarko E."/>
            <person name="Jarju S."/>
            <person name="Secka A."/>
            <person name="Antonio M."/>
            <person name="Oren A."/>
            <person name="Chaudhuri R.R."/>
            <person name="La Ragione R."/>
            <person name="Hildebrand F."/>
            <person name="Pallen M.J."/>
        </authorList>
    </citation>
    <scope>NUCLEOTIDE SEQUENCE</scope>
    <source>
        <strain evidence="3">ChiHjej8B7-3636</strain>
    </source>
</reference>
<keyword evidence="2" id="KW-1133">Transmembrane helix</keyword>
<evidence type="ECO:0000313" key="3">
    <source>
        <dbReference type="EMBL" id="HJA03419.1"/>
    </source>
</evidence>
<feature type="non-terminal residue" evidence="3">
    <location>
        <position position="1"/>
    </location>
</feature>
<keyword evidence="2" id="KW-0812">Transmembrane</keyword>
<name>A0A9D2KF99_9MICO</name>
<dbReference type="EMBL" id="DXAM01000016">
    <property type="protein sequence ID" value="HJA03419.1"/>
    <property type="molecule type" value="Genomic_DNA"/>
</dbReference>
<dbReference type="AlphaFoldDB" id="A0A9D2KF99"/>
<feature type="region of interest" description="Disordered" evidence="1">
    <location>
        <begin position="307"/>
        <end position="332"/>
    </location>
</feature>
<feature type="region of interest" description="Disordered" evidence="1">
    <location>
        <begin position="1"/>
        <end position="216"/>
    </location>
</feature>
<organism evidence="3 4">
    <name type="scientific">Candidatus Microbacterium stercoravium</name>
    <dbReference type="NCBI Taxonomy" id="2838697"/>
    <lineage>
        <taxon>Bacteria</taxon>
        <taxon>Bacillati</taxon>
        <taxon>Actinomycetota</taxon>
        <taxon>Actinomycetes</taxon>
        <taxon>Micrococcales</taxon>
        <taxon>Microbacteriaceae</taxon>
        <taxon>Microbacterium</taxon>
    </lineage>
</organism>
<evidence type="ECO:0000313" key="4">
    <source>
        <dbReference type="Proteomes" id="UP000824220"/>
    </source>
</evidence>
<reference evidence="3" key="2">
    <citation type="submission" date="2021-04" db="EMBL/GenBank/DDBJ databases">
        <authorList>
            <person name="Gilroy R."/>
        </authorList>
    </citation>
    <scope>NUCLEOTIDE SEQUENCE</scope>
    <source>
        <strain evidence="3">ChiHjej8B7-3636</strain>
    </source>
</reference>